<evidence type="ECO:0000256" key="6">
    <source>
        <dbReference type="ARBA" id="ARBA00023157"/>
    </source>
</evidence>
<feature type="domain" description="Cathepsin propeptide inhibitor" evidence="9">
    <location>
        <begin position="124"/>
        <end position="184"/>
    </location>
</feature>
<keyword evidence="2" id="KW-0645">Protease</keyword>
<dbReference type="Pfam" id="PF00112">
    <property type="entry name" value="Peptidase_C1"/>
    <property type="match status" value="1"/>
</dbReference>
<protein>
    <submittedName>
        <fullName evidence="10">Cathepsin l</fullName>
    </submittedName>
</protein>
<organism evidence="10 11">
    <name type="scientific">Penaeus vannamei</name>
    <name type="common">Whiteleg shrimp</name>
    <name type="synonym">Litopenaeus vannamei</name>
    <dbReference type="NCBI Taxonomy" id="6689"/>
    <lineage>
        <taxon>Eukaryota</taxon>
        <taxon>Metazoa</taxon>
        <taxon>Ecdysozoa</taxon>
        <taxon>Arthropoda</taxon>
        <taxon>Crustacea</taxon>
        <taxon>Multicrustacea</taxon>
        <taxon>Malacostraca</taxon>
        <taxon>Eumalacostraca</taxon>
        <taxon>Eucarida</taxon>
        <taxon>Decapoda</taxon>
        <taxon>Dendrobranchiata</taxon>
        <taxon>Penaeoidea</taxon>
        <taxon>Penaeidae</taxon>
        <taxon>Penaeus</taxon>
    </lineage>
</organism>
<dbReference type="OrthoDB" id="6479863at2759"/>
<evidence type="ECO:0000259" key="8">
    <source>
        <dbReference type="SMART" id="SM00645"/>
    </source>
</evidence>
<keyword evidence="3" id="KW-0378">Hydrolase</keyword>
<dbReference type="PROSITE" id="PS00640">
    <property type="entry name" value="THIOL_PROTEASE_ASN"/>
    <property type="match status" value="1"/>
</dbReference>
<dbReference type="FunFam" id="3.90.70.10:FF:000006">
    <property type="entry name" value="Cathepsin S"/>
    <property type="match status" value="1"/>
</dbReference>
<proteinExistence type="inferred from homology"/>
<dbReference type="PRINTS" id="PR00705">
    <property type="entry name" value="PAPAIN"/>
</dbReference>
<name>A0A423TC40_PENVA</name>
<dbReference type="SMART" id="SM00848">
    <property type="entry name" value="Inhibitor_I29"/>
    <property type="match status" value="1"/>
</dbReference>
<sequence>MEIPQRKQTRRQDLASPRRTLKPPSPFRAFSSERESVRPRDLQCGAGKALIGRGVECNALVAGVMVPRSPLKRAPDRSVLRTRRGESTSVSGEGAREALWMKFLTVLACVVAAAVASPSLRQQWRDFKAEHGRRYASVQEERYRLSVFEQNQQFIDDHNARFENGEVTFTLQMNQFGDMTSEEFTATMNGFLNVPSRRPTAILRADPDETLPKEVDWRTKGAVTPVKDQKQCGSCWAFSTTGSLEGQHFLKDGKLVSLSEQNLVDCSDKFGNMGCMGGLMDQAFRYIKANKGIDTEDSYPYEAQDGKCRFDASNVGATDTGYVDVEHGSESALKKAVATIGPISVAIDASQPSFQFYHDGVYHDDHCSSTMLDHGVLAVGYGSDENGGDFWLVKNSWNTSWGDKGYIKMSRNRNNNCGIASQASYPLV</sequence>
<dbReference type="GO" id="GO:0006508">
    <property type="term" value="P:proteolysis"/>
    <property type="evidence" value="ECO:0007669"/>
    <property type="project" value="UniProtKB-KW"/>
</dbReference>
<evidence type="ECO:0000256" key="2">
    <source>
        <dbReference type="ARBA" id="ARBA00022670"/>
    </source>
</evidence>
<accession>A0A423TC40</accession>
<comment type="caution">
    <text evidence="10">The sequence shown here is derived from an EMBL/GenBank/DDBJ whole genome shotgun (WGS) entry which is preliminary data.</text>
</comment>
<dbReference type="InterPro" id="IPR000668">
    <property type="entry name" value="Peptidase_C1A_C"/>
</dbReference>
<dbReference type="CDD" id="cd02248">
    <property type="entry name" value="Peptidase_C1A"/>
    <property type="match status" value="1"/>
</dbReference>
<feature type="domain" description="Peptidase C1A papain C-terminal" evidence="8">
    <location>
        <begin position="211"/>
        <end position="427"/>
    </location>
</feature>
<dbReference type="GO" id="GO:0008234">
    <property type="term" value="F:cysteine-type peptidase activity"/>
    <property type="evidence" value="ECO:0007669"/>
    <property type="project" value="UniProtKB-KW"/>
</dbReference>
<dbReference type="SMR" id="A0A423TC40"/>
<keyword evidence="6" id="KW-1015">Disulfide bond</keyword>
<evidence type="ECO:0000256" key="1">
    <source>
        <dbReference type="ARBA" id="ARBA00008455"/>
    </source>
</evidence>
<evidence type="ECO:0000313" key="10">
    <source>
        <dbReference type="EMBL" id="ROT73986.1"/>
    </source>
</evidence>
<gene>
    <name evidence="10" type="ORF">C7M84_007518</name>
</gene>
<dbReference type="InterPro" id="IPR013128">
    <property type="entry name" value="Peptidase_C1A"/>
</dbReference>
<dbReference type="InterPro" id="IPR025660">
    <property type="entry name" value="Pept_his_AS"/>
</dbReference>
<dbReference type="InterPro" id="IPR000169">
    <property type="entry name" value="Pept_cys_AS"/>
</dbReference>
<comment type="similarity">
    <text evidence="1">Belongs to the peptidase C1 family.</text>
</comment>
<evidence type="ECO:0000313" key="11">
    <source>
        <dbReference type="Proteomes" id="UP000283509"/>
    </source>
</evidence>
<keyword evidence="11" id="KW-1185">Reference proteome</keyword>
<dbReference type="Gene3D" id="3.90.70.10">
    <property type="entry name" value="Cysteine proteinases"/>
    <property type="match status" value="1"/>
</dbReference>
<dbReference type="InterPro" id="IPR039417">
    <property type="entry name" value="Peptidase_C1A_papain-like"/>
</dbReference>
<evidence type="ECO:0000256" key="4">
    <source>
        <dbReference type="ARBA" id="ARBA00022807"/>
    </source>
</evidence>
<evidence type="ECO:0000256" key="3">
    <source>
        <dbReference type="ARBA" id="ARBA00022801"/>
    </source>
</evidence>
<dbReference type="SMART" id="SM00645">
    <property type="entry name" value="Pept_C1"/>
    <property type="match status" value="1"/>
</dbReference>
<feature type="region of interest" description="Disordered" evidence="7">
    <location>
        <begin position="1"/>
        <end position="34"/>
    </location>
</feature>
<dbReference type="PANTHER" id="PTHR12411">
    <property type="entry name" value="CYSTEINE PROTEASE FAMILY C1-RELATED"/>
    <property type="match status" value="1"/>
</dbReference>
<reference evidence="10 11" key="1">
    <citation type="submission" date="2018-04" db="EMBL/GenBank/DDBJ databases">
        <authorList>
            <person name="Zhang X."/>
            <person name="Yuan J."/>
            <person name="Li F."/>
            <person name="Xiang J."/>
        </authorList>
    </citation>
    <scope>NUCLEOTIDE SEQUENCE [LARGE SCALE GENOMIC DNA]</scope>
    <source>
        <tissue evidence="10">Muscle</tissue>
    </source>
</reference>
<dbReference type="SUPFAM" id="SSF54001">
    <property type="entry name" value="Cysteine proteinases"/>
    <property type="match status" value="1"/>
</dbReference>
<dbReference type="PROSITE" id="PS00139">
    <property type="entry name" value="THIOL_PROTEASE_CYS"/>
    <property type="match status" value="1"/>
</dbReference>
<keyword evidence="5" id="KW-0865">Zymogen</keyword>
<dbReference type="AlphaFoldDB" id="A0A423TC40"/>
<evidence type="ECO:0000259" key="9">
    <source>
        <dbReference type="SMART" id="SM00848"/>
    </source>
</evidence>
<dbReference type="Pfam" id="PF08246">
    <property type="entry name" value="Inhibitor_I29"/>
    <property type="match status" value="1"/>
</dbReference>
<evidence type="ECO:0000256" key="5">
    <source>
        <dbReference type="ARBA" id="ARBA00023145"/>
    </source>
</evidence>
<evidence type="ECO:0000256" key="7">
    <source>
        <dbReference type="SAM" id="MobiDB-lite"/>
    </source>
</evidence>
<reference evidence="10 11" key="2">
    <citation type="submission" date="2019-01" db="EMBL/GenBank/DDBJ databases">
        <title>The decoding of complex shrimp genome reveals the adaptation for benthos swimmer, frequently molting mechanism and breeding impact on genome.</title>
        <authorList>
            <person name="Sun Y."/>
            <person name="Gao Y."/>
            <person name="Yu Y."/>
        </authorList>
    </citation>
    <scope>NUCLEOTIDE SEQUENCE [LARGE SCALE GENOMIC DNA]</scope>
    <source>
        <tissue evidence="10">Muscle</tissue>
    </source>
</reference>
<dbReference type="Proteomes" id="UP000283509">
    <property type="component" value="Unassembled WGS sequence"/>
</dbReference>
<dbReference type="InterPro" id="IPR025661">
    <property type="entry name" value="Pept_asp_AS"/>
</dbReference>
<dbReference type="InterPro" id="IPR013201">
    <property type="entry name" value="Prot_inhib_I29"/>
</dbReference>
<dbReference type="InterPro" id="IPR038765">
    <property type="entry name" value="Papain-like_cys_pep_sf"/>
</dbReference>
<dbReference type="EMBL" id="QCYY01001955">
    <property type="protein sequence ID" value="ROT73986.1"/>
    <property type="molecule type" value="Genomic_DNA"/>
</dbReference>
<dbReference type="STRING" id="6689.A0A423TC40"/>
<dbReference type="PROSITE" id="PS00639">
    <property type="entry name" value="THIOL_PROTEASE_HIS"/>
    <property type="match status" value="1"/>
</dbReference>
<keyword evidence="4" id="KW-0788">Thiol protease</keyword>